<dbReference type="Gene3D" id="6.10.340.10">
    <property type="match status" value="1"/>
</dbReference>
<evidence type="ECO:0000259" key="15">
    <source>
        <dbReference type="PROSITE" id="PS50109"/>
    </source>
</evidence>
<evidence type="ECO:0000256" key="11">
    <source>
        <dbReference type="ARBA" id="ARBA00022989"/>
    </source>
</evidence>
<dbReference type="CDD" id="cd00075">
    <property type="entry name" value="HATPase"/>
    <property type="match status" value="1"/>
</dbReference>
<dbReference type="SMART" id="SM00387">
    <property type="entry name" value="HATPase_c"/>
    <property type="match status" value="1"/>
</dbReference>
<keyword evidence="10" id="KW-0067">ATP-binding</keyword>
<dbReference type="PROSITE" id="PS50109">
    <property type="entry name" value="HIS_KIN"/>
    <property type="match status" value="1"/>
</dbReference>
<dbReference type="FunFam" id="3.30.565.10:FF:000006">
    <property type="entry name" value="Sensor histidine kinase WalK"/>
    <property type="match status" value="1"/>
</dbReference>
<evidence type="ECO:0000256" key="6">
    <source>
        <dbReference type="ARBA" id="ARBA00022679"/>
    </source>
</evidence>
<dbReference type="Gene3D" id="1.10.287.130">
    <property type="match status" value="1"/>
</dbReference>
<dbReference type="AlphaFoldDB" id="A0A926DQ95"/>
<proteinExistence type="predicted"/>
<evidence type="ECO:0000256" key="12">
    <source>
        <dbReference type="ARBA" id="ARBA00023012"/>
    </source>
</evidence>
<evidence type="ECO:0000256" key="8">
    <source>
        <dbReference type="ARBA" id="ARBA00022741"/>
    </source>
</evidence>
<dbReference type="InterPro" id="IPR036097">
    <property type="entry name" value="HisK_dim/P_sf"/>
</dbReference>
<evidence type="ECO:0000256" key="3">
    <source>
        <dbReference type="ARBA" id="ARBA00012438"/>
    </source>
</evidence>
<dbReference type="PROSITE" id="PS50885">
    <property type="entry name" value="HAMP"/>
    <property type="match status" value="1"/>
</dbReference>
<dbReference type="Pfam" id="PF00512">
    <property type="entry name" value="HisKA"/>
    <property type="match status" value="1"/>
</dbReference>
<dbReference type="PRINTS" id="PR00344">
    <property type="entry name" value="BCTRLSENSOR"/>
</dbReference>
<evidence type="ECO:0000259" key="16">
    <source>
        <dbReference type="PROSITE" id="PS50885"/>
    </source>
</evidence>
<dbReference type="SUPFAM" id="SSF47384">
    <property type="entry name" value="Homodimeric domain of signal transducing histidine kinase"/>
    <property type="match status" value="1"/>
</dbReference>
<dbReference type="SUPFAM" id="SSF158472">
    <property type="entry name" value="HAMP domain-like"/>
    <property type="match status" value="1"/>
</dbReference>
<feature type="domain" description="Histidine kinase" evidence="15">
    <location>
        <begin position="280"/>
        <end position="497"/>
    </location>
</feature>
<gene>
    <name evidence="17" type="ORF">H8730_00770</name>
</gene>
<dbReference type="FunFam" id="1.10.287.130:FF:000001">
    <property type="entry name" value="Two-component sensor histidine kinase"/>
    <property type="match status" value="1"/>
</dbReference>
<keyword evidence="11 14" id="KW-1133">Transmembrane helix</keyword>
<evidence type="ECO:0000256" key="1">
    <source>
        <dbReference type="ARBA" id="ARBA00000085"/>
    </source>
</evidence>
<name>A0A926DQ95_9FIRM</name>
<keyword evidence="9 17" id="KW-0418">Kinase</keyword>
<dbReference type="EC" id="2.7.13.3" evidence="3"/>
<keyword evidence="13 14" id="KW-0472">Membrane</keyword>
<dbReference type="RefSeq" id="WP_177719723.1">
    <property type="nucleotide sequence ID" value="NZ_JACRSQ010000001.1"/>
</dbReference>
<dbReference type="SMART" id="SM00304">
    <property type="entry name" value="HAMP"/>
    <property type="match status" value="1"/>
</dbReference>
<protein>
    <recommendedName>
        <fullName evidence="3">histidine kinase</fullName>
        <ecNumber evidence="3">2.7.13.3</ecNumber>
    </recommendedName>
</protein>
<dbReference type="InterPro" id="IPR005467">
    <property type="entry name" value="His_kinase_dom"/>
</dbReference>
<evidence type="ECO:0000256" key="7">
    <source>
        <dbReference type="ARBA" id="ARBA00022692"/>
    </source>
</evidence>
<sequence>MQRRFMSIRFKFMGAYLLILFAVLILIAGVLPSVMSQYFIDLKTKNLQKTQEIIQATLEGPNDFRTDESAQSKLETAAQAMDINIWICTDTTVTNNIRVYTYGSENSPQIANTELQPQSLQRIQDVILNKGMRPTQNAFPEIFTGNTLSIGYSQKYLSRVNVMTGDGSILSYNETKQAAVFLHISMDDISTPVSGMYRIVLFAMLALTVVASLVIGVISNNIIYPVNQMKNAAKAITNGDFSKEVNISTNDEIGDLAQSFNKMAHELQEVDKLRSDFIANISHDFRSPLTSIKGFLEAMLDGTVPQEDHAKYMQIVLDETNRLTKMTNNILDLTKMENGQEELHRSNFDINEMIVKLAIGFEQRIEDKKLKMEFQFLQEKLYVNADLDKIQRVVYNLIDNAIKFTDEGDRISIETSIVGKKAYVAVADTGRGIDEESLPHVFERFHKADKSRGYDKKGTGLGLAIVKQIMLNHQEDIQVTSKEGQGTKFVFTLPLAYKINLVEKK</sequence>
<comment type="subcellular location">
    <subcellularLocation>
        <location evidence="2">Cell membrane</location>
        <topology evidence="2">Multi-pass membrane protein</topology>
    </subcellularLocation>
</comment>
<dbReference type="InterPro" id="IPR004358">
    <property type="entry name" value="Sig_transdc_His_kin-like_C"/>
</dbReference>
<dbReference type="GO" id="GO:0005886">
    <property type="term" value="C:plasma membrane"/>
    <property type="evidence" value="ECO:0007669"/>
    <property type="project" value="UniProtKB-SubCell"/>
</dbReference>
<evidence type="ECO:0000313" key="17">
    <source>
        <dbReference type="EMBL" id="MBC8542083.1"/>
    </source>
</evidence>
<dbReference type="InterPro" id="IPR003661">
    <property type="entry name" value="HisK_dim/P_dom"/>
</dbReference>
<dbReference type="Proteomes" id="UP000657006">
    <property type="component" value="Unassembled WGS sequence"/>
</dbReference>
<dbReference type="InterPro" id="IPR050398">
    <property type="entry name" value="HssS/ArlS-like"/>
</dbReference>
<dbReference type="GO" id="GO:0000155">
    <property type="term" value="F:phosphorelay sensor kinase activity"/>
    <property type="evidence" value="ECO:0007669"/>
    <property type="project" value="InterPro"/>
</dbReference>
<dbReference type="PANTHER" id="PTHR45528">
    <property type="entry name" value="SENSOR HISTIDINE KINASE CPXA"/>
    <property type="match status" value="1"/>
</dbReference>
<accession>A0A926DQ95</accession>
<dbReference type="CDD" id="cd00082">
    <property type="entry name" value="HisKA"/>
    <property type="match status" value="1"/>
</dbReference>
<dbReference type="InterPro" id="IPR003594">
    <property type="entry name" value="HATPase_dom"/>
</dbReference>
<keyword evidence="8" id="KW-0547">Nucleotide-binding</keyword>
<dbReference type="SUPFAM" id="SSF55874">
    <property type="entry name" value="ATPase domain of HSP90 chaperone/DNA topoisomerase II/histidine kinase"/>
    <property type="match status" value="1"/>
</dbReference>
<evidence type="ECO:0000256" key="2">
    <source>
        <dbReference type="ARBA" id="ARBA00004651"/>
    </source>
</evidence>
<comment type="caution">
    <text evidence="17">The sequence shown here is derived from an EMBL/GenBank/DDBJ whole genome shotgun (WGS) entry which is preliminary data.</text>
</comment>
<dbReference type="EMBL" id="JACRSQ010000001">
    <property type="protein sequence ID" value="MBC8542083.1"/>
    <property type="molecule type" value="Genomic_DNA"/>
</dbReference>
<keyword evidence="12" id="KW-0902">Two-component regulatory system</keyword>
<keyword evidence="6" id="KW-0808">Transferase</keyword>
<dbReference type="InterPro" id="IPR003660">
    <property type="entry name" value="HAMP_dom"/>
</dbReference>
<organism evidence="17 18">
    <name type="scientific">Bianquea renquensis</name>
    <dbReference type="NCBI Taxonomy" id="2763661"/>
    <lineage>
        <taxon>Bacteria</taxon>
        <taxon>Bacillati</taxon>
        <taxon>Bacillota</taxon>
        <taxon>Clostridia</taxon>
        <taxon>Eubacteriales</taxon>
        <taxon>Bianqueaceae</taxon>
        <taxon>Bianquea</taxon>
    </lineage>
</organism>
<reference evidence="17" key="1">
    <citation type="submission" date="2020-08" db="EMBL/GenBank/DDBJ databases">
        <title>Genome public.</title>
        <authorList>
            <person name="Liu C."/>
            <person name="Sun Q."/>
        </authorList>
    </citation>
    <scope>NUCLEOTIDE SEQUENCE</scope>
    <source>
        <strain evidence="17">NSJ-32</strain>
    </source>
</reference>
<dbReference type="CDD" id="cd06225">
    <property type="entry name" value="HAMP"/>
    <property type="match status" value="1"/>
</dbReference>
<keyword evidence="4" id="KW-1003">Cell membrane</keyword>
<keyword evidence="18" id="KW-1185">Reference proteome</keyword>
<dbReference type="Pfam" id="PF00672">
    <property type="entry name" value="HAMP"/>
    <property type="match status" value="1"/>
</dbReference>
<evidence type="ECO:0000313" key="18">
    <source>
        <dbReference type="Proteomes" id="UP000657006"/>
    </source>
</evidence>
<dbReference type="Gene3D" id="3.30.565.10">
    <property type="entry name" value="Histidine kinase-like ATPase, C-terminal domain"/>
    <property type="match status" value="1"/>
</dbReference>
<keyword evidence="5" id="KW-0597">Phosphoprotein</keyword>
<dbReference type="SMART" id="SM00388">
    <property type="entry name" value="HisKA"/>
    <property type="match status" value="1"/>
</dbReference>
<evidence type="ECO:0000256" key="10">
    <source>
        <dbReference type="ARBA" id="ARBA00022840"/>
    </source>
</evidence>
<evidence type="ECO:0000256" key="5">
    <source>
        <dbReference type="ARBA" id="ARBA00022553"/>
    </source>
</evidence>
<evidence type="ECO:0000256" key="13">
    <source>
        <dbReference type="ARBA" id="ARBA00023136"/>
    </source>
</evidence>
<feature type="transmembrane region" description="Helical" evidence="14">
    <location>
        <begin position="199"/>
        <end position="224"/>
    </location>
</feature>
<keyword evidence="7 14" id="KW-0812">Transmembrane</keyword>
<dbReference type="Pfam" id="PF02518">
    <property type="entry name" value="HATPase_c"/>
    <property type="match status" value="1"/>
</dbReference>
<dbReference type="PANTHER" id="PTHR45528:SF1">
    <property type="entry name" value="SENSOR HISTIDINE KINASE CPXA"/>
    <property type="match status" value="1"/>
</dbReference>
<evidence type="ECO:0000256" key="14">
    <source>
        <dbReference type="SAM" id="Phobius"/>
    </source>
</evidence>
<dbReference type="GO" id="GO:0005524">
    <property type="term" value="F:ATP binding"/>
    <property type="evidence" value="ECO:0007669"/>
    <property type="project" value="UniProtKB-KW"/>
</dbReference>
<dbReference type="InterPro" id="IPR036890">
    <property type="entry name" value="HATPase_C_sf"/>
</dbReference>
<evidence type="ECO:0000256" key="4">
    <source>
        <dbReference type="ARBA" id="ARBA00022475"/>
    </source>
</evidence>
<evidence type="ECO:0000256" key="9">
    <source>
        <dbReference type="ARBA" id="ARBA00022777"/>
    </source>
</evidence>
<feature type="domain" description="HAMP" evidence="16">
    <location>
        <begin position="220"/>
        <end position="272"/>
    </location>
</feature>
<comment type="catalytic activity">
    <reaction evidence="1">
        <text>ATP + protein L-histidine = ADP + protein N-phospho-L-histidine.</text>
        <dbReference type="EC" id="2.7.13.3"/>
    </reaction>
</comment>